<evidence type="ECO:0000313" key="10">
    <source>
        <dbReference type="Proteomes" id="UP000648663"/>
    </source>
</evidence>
<evidence type="ECO:0000313" key="8">
    <source>
        <dbReference type="EMBL" id="NIH68342.1"/>
    </source>
</evidence>
<comment type="caution">
    <text evidence="8">The sequence shown here is derived from an EMBL/GenBank/DDBJ whole genome shotgun (WGS) entry which is preliminary data.</text>
</comment>
<dbReference type="Pfam" id="PF01497">
    <property type="entry name" value="Peripla_BP_2"/>
    <property type="match status" value="1"/>
</dbReference>
<protein>
    <submittedName>
        <fullName evidence="7">ABC transporter substrate-binding protein</fullName>
    </submittedName>
    <submittedName>
        <fullName evidence="8">Iron complex transport system substrate-binding protein</fullName>
    </submittedName>
</protein>
<comment type="similarity">
    <text evidence="2">Belongs to the bacterial solute-binding protein 8 family.</text>
</comment>
<dbReference type="GO" id="GO:0030288">
    <property type="term" value="C:outer membrane-bounded periplasmic space"/>
    <property type="evidence" value="ECO:0007669"/>
    <property type="project" value="TreeGrafter"/>
</dbReference>
<keyword evidence="3" id="KW-0813">Transport</keyword>
<dbReference type="EMBL" id="JAAMPA010000001">
    <property type="protein sequence ID" value="NIH68342.1"/>
    <property type="molecule type" value="Genomic_DNA"/>
</dbReference>
<dbReference type="RefSeq" id="WP_166755574.1">
    <property type="nucleotide sequence ID" value="NZ_BAABJU010000023.1"/>
</dbReference>
<keyword evidence="10" id="KW-1185">Reference proteome</keyword>
<organism evidence="8 9">
    <name type="scientific">Modestobacter marinus</name>
    <dbReference type="NCBI Taxonomy" id="477641"/>
    <lineage>
        <taxon>Bacteria</taxon>
        <taxon>Bacillati</taxon>
        <taxon>Actinomycetota</taxon>
        <taxon>Actinomycetes</taxon>
        <taxon>Geodermatophilales</taxon>
        <taxon>Geodermatophilaceae</taxon>
        <taxon>Modestobacter</taxon>
    </lineage>
</organism>
<dbReference type="GO" id="GO:1901678">
    <property type="term" value="P:iron coordination entity transport"/>
    <property type="evidence" value="ECO:0007669"/>
    <property type="project" value="UniProtKB-ARBA"/>
</dbReference>
<dbReference type="CDD" id="cd01146">
    <property type="entry name" value="FhuD"/>
    <property type="match status" value="1"/>
</dbReference>
<evidence type="ECO:0000256" key="1">
    <source>
        <dbReference type="ARBA" id="ARBA00004196"/>
    </source>
</evidence>
<gene>
    <name evidence="8" type="ORF">FB380_002788</name>
    <name evidence="7" type="ORF">GCM10011589_10610</name>
</gene>
<dbReference type="SUPFAM" id="SSF53807">
    <property type="entry name" value="Helical backbone' metal receptor"/>
    <property type="match status" value="1"/>
</dbReference>
<name>A0A846LQ37_9ACTN</name>
<accession>A0A846LQ37</accession>
<evidence type="ECO:0000256" key="4">
    <source>
        <dbReference type="ARBA" id="ARBA00022729"/>
    </source>
</evidence>
<evidence type="ECO:0000256" key="2">
    <source>
        <dbReference type="ARBA" id="ARBA00008814"/>
    </source>
</evidence>
<feature type="chain" id="PRO_5038614115" evidence="5">
    <location>
        <begin position="21"/>
        <end position="337"/>
    </location>
</feature>
<dbReference type="AlphaFoldDB" id="A0A846LQ37"/>
<dbReference type="Gene3D" id="3.40.50.1980">
    <property type="entry name" value="Nitrogenase molybdenum iron protein domain"/>
    <property type="match status" value="2"/>
</dbReference>
<evidence type="ECO:0000256" key="5">
    <source>
        <dbReference type="SAM" id="SignalP"/>
    </source>
</evidence>
<evidence type="ECO:0000313" key="7">
    <source>
        <dbReference type="EMBL" id="GGL56513.1"/>
    </source>
</evidence>
<sequence length="337" mass="35769">MVFSRSLARRTSLSSLPVLAVAVLAGCSSEPDGQPAGAATGSTAGSAFPVTIEHAYGTTTIPEEPERVVSLGYTEQDAILAFDVVPVAVRYAFGPEDDVFFPWADEAAGDADPEILPRAEVDPEQIAALDPDLIMAVTAGLTEDEYQTLSAIAPTVVQPEEHIAFGTPWQEQTRITGEALGQPDRADELVADVEEQIAAARAEHPELEGKTVTLSGPAYDGEYPFHTSDDTRTRFFLDLGMVVDPALDAAAQSEFYGTVSREEARMLDADVLVFQSGSAAERAGIEADPVLSGLPTVTEGRSVFIEDEDYAALQFASALSLPYLLDGFAPELAAVVD</sequence>
<dbReference type="InterPro" id="IPR002491">
    <property type="entry name" value="ABC_transptr_periplasmic_BD"/>
</dbReference>
<dbReference type="EMBL" id="BMMI01000002">
    <property type="protein sequence ID" value="GGL56513.1"/>
    <property type="molecule type" value="Genomic_DNA"/>
</dbReference>
<reference evidence="8 9" key="3">
    <citation type="submission" date="2020-02" db="EMBL/GenBank/DDBJ databases">
        <title>Sequencing the genomes of 1000 actinobacteria strains.</title>
        <authorList>
            <person name="Klenk H.-P."/>
        </authorList>
    </citation>
    <scope>NUCLEOTIDE SEQUENCE [LARGE SCALE GENOMIC DNA]</scope>
    <source>
        <strain evidence="8 9">DSM 45201</strain>
    </source>
</reference>
<dbReference type="Proteomes" id="UP000552836">
    <property type="component" value="Unassembled WGS sequence"/>
</dbReference>
<dbReference type="PANTHER" id="PTHR30532:SF24">
    <property type="entry name" value="FERRIC ENTEROBACTIN-BINDING PERIPLASMIC PROTEIN FEPB"/>
    <property type="match status" value="1"/>
</dbReference>
<evidence type="ECO:0000313" key="9">
    <source>
        <dbReference type="Proteomes" id="UP000552836"/>
    </source>
</evidence>
<keyword evidence="4 5" id="KW-0732">Signal</keyword>
<reference evidence="7" key="1">
    <citation type="journal article" date="2014" name="Int. J. Syst. Evol. Microbiol.">
        <title>Complete genome of a new Firmicutes species belonging to the dominant human colonic microbiota ('Ruminococcus bicirculans') reveals two chromosomes and a selective capacity to utilize plant glucans.</title>
        <authorList>
            <consortium name="NISC Comparative Sequencing Program"/>
            <person name="Wegmann U."/>
            <person name="Louis P."/>
            <person name="Goesmann A."/>
            <person name="Henrissat B."/>
            <person name="Duncan S.H."/>
            <person name="Flint H.J."/>
        </authorList>
    </citation>
    <scope>NUCLEOTIDE SEQUENCE</scope>
    <source>
        <strain evidence="7">CGMCC 4.5581</strain>
    </source>
</reference>
<evidence type="ECO:0000259" key="6">
    <source>
        <dbReference type="PROSITE" id="PS50983"/>
    </source>
</evidence>
<reference evidence="10" key="2">
    <citation type="journal article" date="2019" name="Int. J. Syst. Evol. Microbiol.">
        <title>The Global Catalogue of Microorganisms (GCM) 10K type strain sequencing project: providing services to taxonomists for standard genome sequencing and annotation.</title>
        <authorList>
            <consortium name="The Broad Institute Genomics Platform"/>
            <consortium name="The Broad Institute Genome Sequencing Center for Infectious Disease"/>
            <person name="Wu L."/>
            <person name="Ma J."/>
        </authorList>
    </citation>
    <scope>NUCLEOTIDE SEQUENCE [LARGE SCALE GENOMIC DNA]</scope>
    <source>
        <strain evidence="10">CGMCC 4.5581</strain>
    </source>
</reference>
<comment type="subcellular location">
    <subcellularLocation>
        <location evidence="1">Cell envelope</location>
    </subcellularLocation>
</comment>
<reference evidence="7" key="4">
    <citation type="submission" date="2024-05" db="EMBL/GenBank/DDBJ databases">
        <authorList>
            <person name="Sun Q."/>
            <person name="Zhou Y."/>
        </authorList>
    </citation>
    <scope>NUCLEOTIDE SEQUENCE</scope>
    <source>
        <strain evidence="7">CGMCC 4.5581</strain>
    </source>
</reference>
<feature type="domain" description="Fe/B12 periplasmic-binding" evidence="6">
    <location>
        <begin position="67"/>
        <end position="336"/>
    </location>
</feature>
<dbReference type="Proteomes" id="UP000648663">
    <property type="component" value="Unassembled WGS sequence"/>
</dbReference>
<evidence type="ECO:0000256" key="3">
    <source>
        <dbReference type="ARBA" id="ARBA00022448"/>
    </source>
</evidence>
<feature type="signal peptide" evidence="5">
    <location>
        <begin position="1"/>
        <end position="20"/>
    </location>
</feature>
<dbReference type="PROSITE" id="PS51257">
    <property type="entry name" value="PROKAR_LIPOPROTEIN"/>
    <property type="match status" value="1"/>
</dbReference>
<proteinExistence type="inferred from homology"/>
<dbReference type="PROSITE" id="PS50983">
    <property type="entry name" value="FE_B12_PBP"/>
    <property type="match status" value="1"/>
</dbReference>
<dbReference type="InterPro" id="IPR051313">
    <property type="entry name" value="Bact_iron-sidero_bind"/>
</dbReference>
<dbReference type="PANTHER" id="PTHR30532">
    <property type="entry name" value="IRON III DICITRATE-BINDING PERIPLASMIC PROTEIN"/>
    <property type="match status" value="1"/>
</dbReference>